<feature type="region of interest" description="Disordered" evidence="1">
    <location>
        <begin position="708"/>
        <end position="739"/>
    </location>
</feature>
<dbReference type="Proteomes" id="UP001174208">
    <property type="component" value="Unassembled WGS sequence"/>
</dbReference>
<dbReference type="Gene3D" id="2.60.40.10">
    <property type="entry name" value="Immunoglobulins"/>
    <property type="match status" value="4"/>
</dbReference>
<evidence type="ECO:0000313" key="4">
    <source>
        <dbReference type="EMBL" id="MDN4616295.1"/>
    </source>
</evidence>
<keyword evidence="2" id="KW-0472">Membrane</keyword>
<feature type="domain" description="Bacterial Ig-like" evidence="3">
    <location>
        <begin position="741"/>
        <end position="819"/>
    </location>
</feature>
<feature type="domain" description="Bacterial Ig-like" evidence="3">
    <location>
        <begin position="521"/>
        <end position="603"/>
    </location>
</feature>
<accession>A0ABT8KFR8</accession>
<reference evidence="4" key="1">
    <citation type="submission" date="2023-06" db="EMBL/GenBank/DDBJ databases">
        <title>MT1 and MT2 Draft Genomes of Novel Species.</title>
        <authorList>
            <person name="Venkateswaran K."/>
        </authorList>
    </citation>
    <scope>NUCLEOTIDE SEQUENCE</scope>
    <source>
        <strain evidence="4">F6_8S_P_1B</strain>
    </source>
</reference>
<dbReference type="InterPro" id="IPR032109">
    <property type="entry name" value="Big_3_5"/>
</dbReference>
<gene>
    <name evidence="4" type="ORF">P5G50_17745</name>
</gene>
<feature type="region of interest" description="Disordered" evidence="1">
    <location>
        <begin position="909"/>
        <end position="941"/>
    </location>
</feature>
<feature type="compositionally biased region" description="Gly residues" evidence="1">
    <location>
        <begin position="715"/>
        <end position="733"/>
    </location>
</feature>
<proteinExistence type="predicted"/>
<keyword evidence="5" id="KW-1185">Reference proteome</keyword>
<feature type="transmembrane region" description="Helical" evidence="2">
    <location>
        <begin position="952"/>
        <end position="972"/>
    </location>
</feature>
<name>A0ABT8KFR8_9MICO</name>
<protein>
    <submittedName>
        <fullName evidence="4">Ig-like domain repeat protein</fullName>
    </submittedName>
</protein>
<feature type="domain" description="Bacterial Ig-like" evidence="3">
    <location>
        <begin position="624"/>
        <end position="703"/>
    </location>
</feature>
<organism evidence="4 5">
    <name type="scientific">Leifsonia williamsii</name>
    <dbReference type="NCBI Taxonomy" id="3035919"/>
    <lineage>
        <taxon>Bacteria</taxon>
        <taxon>Bacillati</taxon>
        <taxon>Actinomycetota</taxon>
        <taxon>Actinomycetes</taxon>
        <taxon>Micrococcales</taxon>
        <taxon>Microbacteriaceae</taxon>
        <taxon>Leifsonia</taxon>
    </lineage>
</organism>
<evidence type="ECO:0000313" key="5">
    <source>
        <dbReference type="Proteomes" id="UP001174208"/>
    </source>
</evidence>
<dbReference type="SUPFAM" id="SSF49899">
    <property type="entry name" value="Concanavalin A-like lectins/glucanases"/>
    <property type="match status" value="1"/>
</dbReference>
<feature type="domain" description="Bacterial Ig-like" evidence="3">
    <location>
        <begin position="829"/>
        <end position="905"/>
    </location>
</feature>
<keyword evidence="2" id="KW-1133">Transmembrane helix</keyword>
<sequence length="979" mass="96273">MRPKSDARPVVPALTSLRAHTSHARRALRRTAVTAAAVLGLAGLALTGATASYGAAQPQTTFVNEGFTGTSAGAGYTLPSAAPGSFVTNSACLTARTSTTATASDTIPGCGGTADADGSGALRLTSATLNMTGGVGAKQSVPITKGIDAIFDSYQYNGVSDGTGTADGIVFYLAATDPYNPTVPTQIGQLGGSLGYSGTKTASGLAHAYLGLGLDRYGNFNHPNFGGNGCAADASRPRYPNNVTVRGPGDGTTGYCVVTSTAGTALTGSLSKSGVTDRSQAKVPVEIVINPTAAPLQAQRATDVTVNAGQFAVIFTPIGGTRQTLTGTLPKLNPAGNQASIPASWIDPATQYPYKLTYGWVAGTGGASDVHEVNYLEAKTAAGPVPVLSATAGADAEVAHGGNGLYTVTPTVTSGGGTESQLIRATTTFPAGFTPSAATPSAGWSCTVAGQVATCDYAVDPAAPIQPGTAVAELAVPYTVSGTTRTATISSVVASTDAEAVTASSAVTVLKQPVSVTVGDVTAELGATATFTATVASTSKYAPTTPTGSVTFTDDTTGAELCTAPVNAAGVASCTAPAAGQVGAHTVLTSYTGDADHEAVTGADRAASALDITKVSTTVAIAIVPAEAAYGTAATLSATGLPADATGTLTFTSGGDTLCATQLPVTSCATSTSLPAGAYPITVAYSGDDTYKPSDSMEATLTIRKAATPISGTPGDPGNGGNPGNPGNGGNPGTGDPDVVTVTHGEPTGVPVPTLPKDATGTISLVTDDGKVLCTATLPATTCTVPGDLPGGTYTVKAVYSGDDNYEPATGDPFTLVVAAQSTAIVAHQTTAKNGTVTLRVSGLPAGATGTVAFRLADGTELCTVTLPAESCDTTGLAAGDHIVTAFYSGDASFAASTSQVTVTVEAAPAPPAPPVVTPTATPTATPDAPAPSPSATPVAAASGLAHTGSDVAVGGIALAALALLAGGLVLLQLRRRRA</sequence>
<dbReference type="RefSeq" id="WP_301209477.1">
    <property type="nucleotide sequence ID" value="NZ_JAROCF010000001.1"/>
</dbReference>
<dbReference type="InterPro" id="IPR013320">
    <property type="entry name" value="ConA-like_dom_sf"/>
</dbReference>
<dbReference type="Gene3D" id="2.60.120.200">
    <property type="match status" value="1"/>
</dbReference>
<keyword evidence="2" id="KW-0812">Transmembrane</keyword>
<comment type="caution">
    <text evidence="4">The sequence shown here is derived from an EMBL/GenBank/DDBJ whole genome shotgun (WGS) entry which is preliminary data.</text>
</comment>
<evidence type="ECO:0000256" key="1">
    <source>
        <dbReference type="SAM" id="MobiDB-lite"/>
    </source>
</evidence>
<evidence type="ECO:0000259" key="3">
    <source>
        <dbReference type="Pfam" id="PF16640"/>
    </source>
</evidence>
<feature type="compositionally biased region" description="Low complexity" evidence="1">
    <location>
        <begin position="918"/>
        <end position="928"/>
    </location>
</feature>
<dbReference type="EMBL" id="JAROCF010000001">
    <property type="protein sequence ID" value="MDN4616295.1"/>
    <property type="molecule type" value="Genomic_DNA"/>
</dbReference>
<dbReference type="Pfam" id="PF16640">
    <property type="entry name" value="Big_3_5"/>
    <property type="match status" value="4"/>
</dbReference>
<evidence type="ECO:0000256" key="2">
    <source>
        <dbReference type="SAM" id="Phobius"/>
    </source>
</evidence>
<dbReference type="InterPro" id="IPR013783">
    <property type="entry name" value="Ig-like_fold"/>
</dbReference>